<dbReference type="Pfam" id="PF24883">
    <property type="entry name" value="NPHP3_N"/>
    <property type="match status" value="1"/>
</dbReference>
<accession>A0AAE3FFW2</accession>
<gene>
    <name evidence="3" type="ORF">MR241_04755</name>
</gene>
<dbReference type="EMBL" id="JALEMU010000072">
    <property type="protein sequence ID" value="MCI5755586.1"/>
    <property type="molecule type" value="Genomic_DNA"/>
</dbReference>
<dbReference type="Gene3D" id="3.40.50.300">
    <property type="entry name" value="P-loop containing nucleotide triphosphate hydrolases"/>
    <property type="match status" value="1"/>
</dbReference>
<proteinExistence type="predicted"/>
<reference evidence="3 4" key="1">
    <citation type="submission" date="2022-03" db="EMBL/GenBank/DDBJ databases">
        <title>Metagenome-assembled genomes from swine fecal metagenomes.</title>
        <authorList>
            <person name="Holman D.B."/>
            <person name="Kommadath A."/>
        </authorList>
    </citation>
    <scope>NUCLEOTIDE SEQUENCE [LARGE SCALE GENOMIC DNA]</scope>
    <source>
        <strain evidence="3">SUG147</strain>
    </source>
</reference>
<organism evidence="3 4">
    <name type="scientific">Candidatus Colimorpha enterica</name>
    <dbReference type="NCBI Taxonomy" id="3083063"/>
    <lineage>
        <taxon>Bacteria</taxon>
        <taxon>Pseudomonadati</taxon>
        <taxon>Bacteroidota</taxon>
        <taxon>Bacteroidia</taxon>
        <taxon>Bacteroidales</taxon>
        <taxon>Candidatus Colimorpha</taxon>
    </lineage>
</organism>
<evidence type="ECO:0000259" key="2">
    <source>
        <dbReference type="Pfam" id="PF24883"/>
    </source>
</evidence>
<protein>
    <recommendedName>
        <fullName evidence="2">Nephrocystin 3-like N-terminal domain-containing protein</fullName>
    </recommendedName>
</protein>
<dbReference type="Proteomes" id="UP001139365">
    <property type="component" value="Unassembled WGS sequence"/>
</dbReference>
<comment type="caution">
    <text evidence="3">The sequence shown here is derived from an EMBL/GenBank/DDBJ whole genome shotgun (WGS) entry which is preliminary data.</text>
</comment>
<dbReference type="InterPro" id="IPR056884">
    <property type="entry name" value="NPHP3-like_N"/>
</dbReference>
<dbReference type="InterPro" id="IPR027417">
    <property type="entry name" value="P-loop_NTPase"/>
</dbReference>
<name>A0AAE3FFW2_9BACT</name>
<evidence type="ECO:0000313" key="4">
    <source>
        <dbReference type="Proteomes" id="UP001139365"/>
    </source>
</evidence>
<dbReference type="SUPFAM" id="SSF52540">
    <property type="entry name" value="P-loop containing nucleoside triphosphate hydrolases"/>
    <property type="match status" value="1"/>
</dbReference>
<evidence type="ECO:0000256" key="1">
    <source>
        <dbReference type="ARBA" id="ARBA00022737"/>
    </source>
</evidence>
<keyword evidence="1" id="KW-0677">Repeat</keyword>
<dbReference type="AlphaFoldDB" id="A0AAE3FFW2"/>
<feature type="domain" description="Nephrocystin 3-like N-terminal" evidence="2">
    <location>
        <begin position="33"/>
        <end position="74"/>
    </location>
</feature>
<sequence>MPETVTKGRYFIGANTSAGFVNYTDEILCGLDRVYIIKGGPGTGKSTLMKRFAAYAEERGHTVERYFCSSDSDSLDGVVLRDAGTGIIDGTAPHCADPKYPGAREEIVNIGRLWDTGLLRGRFDEIKTLCDRKSGLFATVYKYFSVCRSLRTEREKLVSGCEKSDKAEAAVHRLMERFGRGGGFRLIPRQISAVGMNGVCNFGTFAENADEIWLISDRRGIAGDFLGMMIKEAGSLGLETHISRDHLLEPDALYFPEKRIAVVSDCDAGKATRIINTDRFIDGAGLSEHRAALRFLKKLENELFSRALSLFGEIRTCHFAVEDIYRGAMDFGGLEPVFEQITAGL</sequence>
<evidence type="ECO:0000313" key="3">
    <source>
        <dbReference type="EMBL" id="MCI5755586.1"/>
    </source>
</evidence>